<dbReference type="EMBL" id="CM042010">
    <property type="protein sequence ID" value="KAI3780132.1"/>
    <property type="molecule type" value="Genomic_DNA"/>
</dbReference>
<reference evidence="2" key="1">
    <citation type="journal article" date="2022" name="Mol. Ecol. Resour.">
        <title>The genomes of chicory, endive, great burdock and yacon provide insights into Asteraceae palaeo-polyploidization history and plant inulin production.</title>
        <authorList>
            <person name="Fan W."/>
            <person name="Wang S."/>
            <person name="Wang H."/>
            <person name="Wang A."/>
            <person name="Jiang F."/>
            <person name="Liu H."/>
            <person name="Zhao H."/>
            <person name="Xu D."/>
            <person name="Zhang Y."/>
        </authorList>
    </citation>
    <scope>NUCLEOTIDE SEQUENCE [LARGE SCALE GENOMIC DNA]</scope>
    <source>
        <strain evidence="2">cv. Punajuju</strain>
    </source>
</reference>
<dbReference type="Proteomes" id="UP001055811">
    <property type="component" value="Linkage Group LG02"/>
</dbReference>
<comment type="caution">
    <text evidence="1">The sequence shown here is derived from an EMBL/GenBank/DDBJ whole genome shotgun (WGS) entry which is preliminary data.</text>
</comment>
<keyword evidence="2" id="KW-1185">Reference proteome</keyword>
<gene>
    <name evidence="1" type="ORF">L2E82_10067</name>
</gene>
<evidence type="ECO:0000313" key="2">
    <source>
        <dbReference type="Proteomes" id="UP001055811"/>
    </source>
</evidence>
<proteinExistence type="predicted"/>
<organism evidence="1 2">
    <name type="scientific">Cichorium intybus</name>
    <name type="common">Chicory</name>
    <dbReference type="NCBI Taxonomy" id="13427"/>
    <lineage>
        <taxon>Eukaryota</taxon>
        <taxon>Viridiplantae</taxon>
        <taxon>Streptophyta</taxon>
        <taxon>Embryophyta</taxon>
        <taxon>Tracheophyta</taxon>
        <taxon>Spermatophyta</taxon>
        <taxon>Magnoliopsida</taxon>
        <taxon>eudicotyledons</taxon>
        <taxon>Gunneridae</taxon>
        <taxon>Pentapetalae</taxon>
        <taxon>asterids</taxon>
        <taxon>campanulids</taxon>
        <taxon>Asterales</taxon>
        <taxon>Asteraceae</taxon>
        <taxon>Cichorioideae</taxon>
        <taxon>Cichorieae</taxon>
        <taxon>Cichoriinae</taxon>
        <taxon>Cichorium</taxon>
    </lineage>
</organism>
<sequence>MQMVPDLHRLSFGSPPDLLSIILIPCFNYTGFSPPLTGDSTTVKPIITDQRITEVPKIETAFQNKIDGIPQLRYEHLRSVIETNLLKVKQEGSLTAQ</sequence>
<accession>A0ACB9GBM7</accession>
<reference evidence="1 2" key="2">
    <citation type="journal article" date="2022" name="Mol. Ecol. Resour.">
        <title>The genomes of chicory, endive, great burdock and yacon provide insights into Asteraceae paleo-polyploidization history and plant inulin production.</title>
        <authorList>
            <person name="Fan W."/>
            <person name="Wang S."/>
            <person name="Wang H."/>
            <person name="Wang A."/>
            <person name="Jiang F."/>
            <person name="Liu H."/>
            <person name="Zhao H."/>
            <person name="Xu D."/>
            <person name="Zhang Y."/>
        </authorList>
    </citation>
    <scope>NUCLEOTIDE SEQUENCE [LARGE SCALE GENOMIC DNA]</scope>
    <source>
        <strain evidence="2">cv. Punajuju</strain>
        <tissue evidence="1">Leaves</tissue>
    </source>
</reference>
<name>A0ACB9GBM7_CICIN</name>
<protein>
    <submittedName>
        <fullName evidence="1">Uncharacterized protein</fullName>
    </submittedName>
</protein>
<evidence type="ECO:0000313" key="1">
    <source>
        <dbReference type="EMBL" id="KAI3780132.1"/>
    </source>
</evidence>